<organism evidence="2 3">
    <name type="scientific">Paramicrosporidium saccamoebae</name>
    <dbReference type="NCBI Taxonomy" id="1246581"/>
    <lineage>
        <taxon>Eukaryota</taxon>
        <taxon>Fungi</taxon>
        <taxon>Fungi incertae sedis</taxon>
        <taxon>Cryptomycota</taxon>
        <taxon>Cryptomycota incertae sedis</taxon>
        <taxon>Paramicrosporidium</taxon>
    </lineage>
</organism>
<keyword evidence="3" id="KW-1185">Reference proteome</keyword>
<reference evidence="2 3" key="1">
    <citation type="submission" date="2016-10" db="EMBL/GenBank/DDBJ databases">
        <title>The genome of Paramicrosporidium saccamoebae is the missing link in understanding Cryptomycota and Microsporidia evolution.</title>
        <authorList>
            <person name="Quandt C.A."/>
            <person name="Beaudet D."/>
            <person name="Corsaro D."/>
            <person name="Michel R."/>
            <person name="Corradi N."/>
            <person name="James T."/>
        </authorList>
    </citation>
    <scope>NUCLEOTIDE SEQUENCE [LARGE SCALE GENOMIC DNA]</scope>
    <source>
        <strain evidence="2 3">KSL3</strain>
    </source>
</reference>
<sequence length="229" mass="24902">MRHSVFEIKSRKDIACYWEANGGCLKPNCPFKHAATTEGASARSLAPQSRERKTEQVKNTAVHQPVTSRQPNSAERTTHSISPNRSPQPTKRTEEAKSMDFEVKTFEEIMREKRRKLDQEIPVGQVSNVQTKLEPVINSARASALPLNVASKPTTTTPPAEPLATVIPEPAAVTTDKPLTRSTATATLVTPTTAATVPTTAPATATTTVPTDDDDLDRHLAELDELINS</sequence>
<dbReference type="AlphaFoldDB" id="A0A2H9TLJ8"/>
<feature type="compositionally biased region" description="Low complexity" evidence="1">
    <location>
        <begin position="189"/>
        <end position="210"/>
    </location>
</feature>
<name>A0A2H9TLJ8_9FUNG</name>
<dbReference type="Proteomes" id="UP000240830">
    <property type="component" value="Unassembled WGS sequence"/>
</dbReference>
<proteinExistence type="predicted"/>
<dbReference type="OrthoDB" id="5395350at2759"/>
<comment type="caution">
    <text evidence="2">The sequence shown here is derived from an EMBL/GenBank/DDBJ whole genome shotgun (WGS) entry which is preliminary data.</text>
</comment>
<evidence type="ECO:0008006" key="4">
    <source>
        <dbReference type="Google" id="ProtNLM"/>
    </source>
</evidence>
<evidence type="ECO:0000313" key="2">
    <source>
        <dbReference type="EMBL" id="PJF18520.1"/>
    </source>
</evidence>
<gene>
    <name evidence="2" type="ORF">PSACC_01644</name>
</gene>
<protein>
    <recommendedName>
        <fullName evidence="4">C3H1-type domain-containing protein</fullName>
    </recommendedName>
</protein>
<evidence type="ECO:0000256" key="1">
    <source>
        <dbReference type="SAM" id="MobiDB-lite"/>
    </source>
</evidence>
<accession>A0A2H9TLJ8</accession>
<feature type="region of interest" description="Disordered" evidence="1">
    <location>
        <begin position="37"/>
        <end position="97"/>
    </location>
</feature>
<dbReference type="EMBL" id="MTSL01000117">
    <property type="protein sequence ID" value="PJF18520.1"/>
    <property type="molecule type" value="Genomic_DNA"/>
</dbReference>
<feature type="region of interest" description="Disordered" evidence="1">
    <location>
        <begin position="189"/>
        <end position="215"/>
    </location>
</feature>
<feature type="compositionally biased region" description="Polar residues" evidence="1">
    <location>
        <begin position="57"/>
        <end position="90"/>
    </location>
</feature>
<evidence type="ECO:0000313" key="3">
    <source>
        <dbReference type="Proteomes" id="UP000240830"/>
    </source>
</evidence>